<dbReference type="InterPro" id="IPR036259">
    <property type="entry name" value="MFS_trans_sf"/>
</dbReference>
<feature type="compositionally biased region" description="Gly residues" evidence="2">
    <location>
        <begin position="102"/>
        <end position="111"/>
    </location>
</feature>
<reference evidence="4 5" key="1">
    <citation type="submission" date="2024-03" db="EMBL/GenBank/DDBJ databases">
        <title>Adaptation during the transition from Ophiocordyceps entomopathogen to insect associate is accompanied by gene loss and intensified selection.</title>
        <authorList>
            <person name="Ward C.M."/>
            <person name="Onetto C.A."/>
            <person name="Borneman A.R."/>
        </authorList>
    </citation>
    <scope>NUCLEOTIDE SEQUENCE [LARGE SCALE GENOMIC DNA]</scope>
    <source>
        <strain evidence="4">AWRI1</strain>
        <tissue evidence="4">Single Adult Female</tissue>
    </source>
</reference>
<comment type="caution">
    <text evidence="4">The sequence shown here is derived from an EMBL/GenBank/DDBJ whole genome shotgun (WGS) entry which is preliminary data.</text>
</comment>
<dbReference type="EMBL" id="JBBCAQ010000018">
    <property type="protein sequence ID" value="KAK7595348.1"/>
    <property type="molecule type" value="Genomic_DNA"/>
</dbReference>
<dbReference type="GO" id="GO:0006937">
    <property type="term" value="P:regulation of muscle contraction"/>
    <property type="evidence" value="ECO:0007669"/>
    <property type="project" value="TreeGrafter"/>
</dbReference>
<feature type="transmembrane region" description="Helical" evidence="3">
    <location>
        <begin position="498"/>
        <end position="515"/>
    </location>
</feature>
<evidence type="ECO:0000256" key="2">
    <source>
        <dbReference type="SAM" id="MobiDB-lite"/>
    </source>
</evidence>
<keyword evidence="5" id="KW-1185">Reference proteome</keyword>
<evidence type="ECO:0000313" key="5">
    <source>
        <dbReference type="Proteomes" id="UP001367676"/>
    </source>
</evidence>
<feature type="region of interest" description="Disordered" evidence="2">
    <location>
        <begin position="60"/>
        <end position="126"/>
    </location>
</feature>
<name>A0AAN9Y4X6_9HEMI</name>
<evidence type="ECO:0000313" key="4">
    <source>
        <dbReference type="EMBL" id="KAK7595348.1"/>
    </source>
</evidence>
<dbReference type="PANTHER" id="PTHR19444:SF11">
    <property type="entry name" value="UNC93-LIKE PROTEIN"/>
    <property type="match status" value="1"/>
</dbReference>
<dbReference type="GO" id="GO:0055120">
    <property type="term" value="C:striated muscle dense body"/>
    <property type="evidence" value="ECO:0007669"/>
    <property type="project" value="TreeGrafter"/>
</dbReference>
<organism evidence="4 5">
    <name type="scientific">Parthenolecanium corni</name>
    <dbReference type="NCBI Taxonomy" id="536013"/>
    <lineage>
        <taxon>Eukaryota</taxon>
        <taxon>Metazoa</taxon>
        <taxon>Ecdysozoa</taxon>
        <taxon>Arthropoda</taxon>
        <taxon>Hexapoda</taxon>
        <taxon>Insecta</taxon>
        <taxon>Pterygota</taxon>
        <taxon>Neoptera</taxon>
        <taxon>Paraneoptera</taxon>
        <taxon>Hemiptera</taxon>
        <taxon>Sternorrhyncha</taxon>
        <taxon>Coccoidea</taxon>
        <taxon>Coccidae</taxon>
        <taxon>Parthenolecanium</taxon>
    </lineage>
</organism>
<protein>
    <recommendedName>
        <fullName evidence="6">UNC93-like protein</fullName>
    </recommendedName>
</protein>
<evidence type="ECO:0008006" key="6">
    <source>
        <dbReference type="Google" id="ProtNLM"/>
    </source>
</evidence>
<feature type="transmembrane region" description="Helical" evidence="3">
    <location>
        <begin position="235"/>
        <end position="256"/>
    </location>
</feature>
<evidence type="ECO:0000256" key="1">
    <source>
        <dbReference type="ARBA" id="ARBA00009172"/>
    </source>
</evidence>
<feature type="transmembrane region" description="Helical" evidence="3">
    <location>
        <begin position="268"/>
        <end position="288"/>
    </location>
</feature>
<gene>
    <name evidence="4" type="ORF">V9T40_013173</name>
</gene>
<dbReference type="PANTHER" id="PTHR19444">
    <property type="entry name" value="UNC-93 RELATED"/>
    <property type="match status" value="1"/>
</dbReference>
<keyword evidence="3" id="KW-0812">Transmembrane</keyword>
<feature type="transmembrane region" description="Helical" evidence="3">
    <location>
        <begin position="629"/>
        <end position="646"/>
    </location>
</feature>
<feature type="transmembrane region" description="Helical" evidence="3">
    <location>
        <begin position="346"/>
        <end position="369"/>
    </location>
</feature>
<keyword evidence="3" id="KW-1133">Transmembrane helix</keyword>
<feature type="transmembrane region" description="Helical" evidence="3">
    <location>
        <begin position="159"/>
        <end position="179"/>
    </location>
</feature>
<dbReference type="GO" id="GO:0043266">
    <property type="term" value="P:regulation of potassium ion transport"/>
    <property type="evidence" value="ECO:0007669"/>
    <property type="project" value="TreeGrafter"/>
</dbReference>
<comment type="similarity">
    <text evidence="1">Belongs to the unc-93 family.</text>
</comment>
<evidence type="ECO:0000256" key="3">
    <source>
        <dbReference type="SAM" id="Phobius"/>
    </source>
</evidence>
<keyword evidence="3" id="KW-0472">Membrane</keyword>
<feature type="transmembrane region" description="Helical" evidence="3">
    <location>
        <begin position="562"/>
        <end position="583"/>
    </location>
</feature>
<sequence>MGSLPNLHQLSAGDADVEWQNELLGRVAAAFKNREAAAAAHRGHKAVAYTRSLGSDPNACIADAPPSSGKSARAAKWPPNEANRRSRSVRSSSVIPACHSAAGGGGSGGGAPLRHQMSRQASVTSSTGTSSVRKLIAVVRSTPSHLGPVYSRPLICQNFVALCLSHGMLTVAFVPIIVLEGSISAWSSSSSSTSFPATAAAAAALEEYAATATTTTASLLAAQPRHRRPLVSSNVGSLLVALLYVAAAGAAPLAAYVNHKLSVTRSLWLGHLAAVLFVGAHLYPKLYVLAPAYALMGLSIGHLDNAKTSYAIMLASKLKLVPSEEEEYEFQSKLDSTRRESLVHKLYRGLSFAQNLGLVVGGILTYALIRLTAAVDSDGDDDANGLASDGRVCGYDSCPRDASLLVDAYANRTWLAGMRSSSGGGGGGGGVQPIGPVLPCKTTAILAGVFLGCCAVGALVNALFVHRLRICYNRGPVYKSKFENASRALLDTFKDSKLRLVTPLLVFIGIEQGFMYADFTKLYVICAMGVENAPLIFISLGMLQFVAGVTCSLLIHHVRKYLIVGVGVVFQACLLLVLIVWKPTSDDAALFYVISAAWGVCNAIWDTLTFCLLVSRFPDCWEFAFSHNFLWRYLGLCLAFSYHGLLCTSVKLYVMCAMLPVAVLPYAWLEIKLDSVRSARNTLVYGWRR</sequence>
<dbReference type="GO" id="GO:0005886">
    <property type="term" value="C:plasma membrane"/>
    <property type="evidence" value="ECO:0007669"/>
    <property type="project" value="TreeGrafter"/>
</dbReference>
<feature type="transmembrane region" description="Helical" evidence="3">
    <location>
        <begin position="589"/>
        <end position="617"/>
    </location>
</feature>
<feature type="transmembrane region" description="Helical" evidence="3">
    <location>
        <begin position="535"/>
        <end position="555"/>
    </location>
</feature>
<feature type="transmembrane region" description="Helical" evidence="3">
    <location>
        <begin position="444"/>
        <end position="464"/>
    </location>
</feature>
<dbReference type="SUPFAM" id="SSF103473">
    <property type="entry name" value="MFS general substrate transporter"/>
    <property type="match status" value="1"/>
</dbReference>
<dbReference type="GO" id="GO:0015459">
    <property type="term" value="F:potassium channel regulator activity"/>
    <property type="evidence" value="ECO:0007669"/>
    <property type="project" value="TreeGrafter"/>
</dbReference>
<proteinExistence type="inferred from homology"/>
<dbReference type="AlphaFoldDB" id="A0AAN9Y4X6"/>
<dbReference type="InterPro" id="IPR051951">
    <property type="entry name" value="UNC-93_regulatory"/>
</dbReference>
<dbReference type="Proteomes" id="UP001367676">
    <property type="component" value="Unassembled WGS sequence"/>
</dbReference>
<accession>A0AAN9Y4X6</accession>